<dbReference type="NCBIfam" id="TIGR01525">
    <property type="entry name" value="ATPase-IB_hvy"/>
    <property type="match status" value="1"/>
</dbReference>
<proteinExistence type="inferred from homology"/>
<dbReference type="GO" id="GO:0016887">
    <property type="term" value="F:ATP hydrolysis activity"/>
    <property type="evidence" value="ECO:0007669"/>
    <property type="project" value="InterPro"/>
</dbReference>
<dbReference type="Pfam" id="PF00403">
    <property type="entry name" value="HMA"/>
    <property type="match status" value="2"/>
</dbReference>
<evidence type="ECO:0000256" key="1">
    <source>
        <dbReference type="ARBA" id="ARBA00004127"/>
    </source>
</evidence>
<reference evidence="21 22" key="1">
    <citation type="submission" date="2015-11" db="EMBL/GenBank/DDBJ databases">
        <title>Expanding the genomic diversity of Burkholderia species for the development of highly accurate diagnostics.</title>
        <authorList>
            <person name="Sahl J."/>
            <person name="Keim P."/>
            <person name="Wagner D."/>
        </authorList>
    </citation>
    <scope>NUCLEOTIDE SEQUENCE [LARGE SCALE GENOMIC DNA]</scope>
    <source>
        <strain evidence="21 22">MSMB1808WGS</strain>
    </source>
</reference>
<dbReference type="SUPFAM" id="SSF81653">
    <property type="entry name" value="Calcium ATPase, transduction domain A"/>
    <property type="match status" value="1"/>
</dbReference>
<dbReference type="SUPFAM" id="SSF81665">
    <property type="entry name" value="Calcium ATPase, transmembrane domain M"/>
    <property type="match status" value="1"/>
</dbReference>
<keyword evidence="3" id="KW-0813">Transport</keyword>
<dbReference type="InterPro" id="IPR023299">
    <property type="entry name" value="ATPase_P-typ_cyto_dom_N"/>
</dbReference>
<organism evidence="21 22">
    <name type="scientific">Burkholderia ubonensis</name>
    <dbReference type="NCBI Taxonomy" id="101571"/>
    <lineage>
        <taxon>Bacteria</taxon>
        <taxon>Pseudomonadati</taxon>
        <taxon>Pseudomonadota</taxon>
        <taxon>Betaproteobacteria</taxon>
        <taxon>Burkholderiales</taxon>
        <taxon>Burkholderiaceae</taxon>
        <taxon>Burkholderia</taxon>
        <taxon>Burkholderia cepacia complex</taxon>
    </lineage>
</organism>
<dbReference type="PRINTS" id="PR00942">
    <property type="entry name" value="CUATPASEI"/>
</dbReference>
<dbReference type="EMBL" id="LPBJ01000074">
    <property type="protein sequence ID" value="KVP94206.1"/>
    <property type="molecule type" value="Genomic_DNA"/>
</dbReference>
<evidence type="ECO:0000256" key="19">
    <source>
        <dbReference type="SAM" id="MobiDB-lite"/>
    </source>
</evidence>
<accession>A0AAW3MV16</accession>
<dbReference type="PROSITE" id="PS50846">
    <property type="entry name" value="HMA_2"/>
    <property type="match status" value="2"/>
</dbReference>
<keyword evidence="12 18" id="KW-1133">Transmembrane helix</keyword>
<keyword evidence="15 18" id="KW-0472">Membrane</keyword>
<dbReference type="NCBIfam" id="TIGR01494">
    <property type="entry name" value="ATPase_P-type"/>
    <property type="match status" value="2"/>
</dbReference>
<dbReference type="Gene3D" id="3.30.70.100">
    <property type="match status" value="2"/>
</dbReference>
<feature type="transmembrane region" description="Helical" evidence="18">
    <location>
        <begin position="274"/>
        <end position="296"/>
    </location>
</feature>
<evidence type="ECO:0000256" key="14">
    <source>
        <dbReference type="ARBA" id="ARBA00023065"/>
    </source>
</evidence>
<dbReference type="InterPro" id="IPR044492">
    <property type="entry name" value="P_typ_ATPase_HD_dom"/>
</dbReference>
<evidence type="ECO:0000256" key="7">
    <source>
        <dbReference type="ARBA" id="ARBA00022741"/>
    </source>
</evidence>
<keyword evidence="11" id="KW-1278">Translocase</keyword>
<evidence type="ECO:0000256" key="17">
    <source>
        <dbReference type="ARBA" id="ARBA00047424"/>
    </source>
</evidence>
<comment type="catalytic activity">
    <reaction evidence="17">
        <text>Cu(2+)(in) + ATP + H2O = Cu(2+)(out) + ADP + phosphate + H(+)</text>
        <dbReference type="Rhea" id="RHEA:10376"/>
        <dbReference type="ChEBI" id="CHEBI:15377"/>
        <dbReference type="ChEBI" id="CHEBI:15378"/>
        <dbReference type="ChEBI" id="CHEBI:29036"/>
        <dbReference type="ChEBI" id="CHEBI:30616"/>
        <dbReference type="ChEBI" id="CHEBI:43474"/>
        <dbReference type="ChEBI" id="CHEBI:456216"/>
        <dbReference type="EC" id="7.2.2.9"/>
    </reaction>
</comment>
<feature type="region of interest" description="Disordered" evidence="19">
    <location>
        <begin position="1"/>
        <end position="23"/>
    </location>
</feature>
<feature type="transmembrane region" description="Helical" evidence="18">
    <location>
        <begin position="831"/>
        <end position="851"/>
    </location>
</feature>
<protein>
    <recommendedName>
        <fullName evidence="16">P-type Cu(2+) transporter</fullName>
        <ecNumber evidence="16">7.2.2.9</ecNumber>
    </recommendedName>
</protein>
<name>A0AAW3MV16_9BURK</name>
<evidence type="ECO:0000256" key="6">
    <source>
        <dbReference type="ARBA" id="ARBA00022737"/>
    </source>
</evidence>
<dbReference type="PRINTS" id="PR00119">
    <property type="entry name" value="CATATPASE"/>
</dbReference>
<feature type="transmembrane region" description="Helical" evidence="18">
    <location>
        <begin position="215"/>
        <end position="237"/>
    </location>
</feature>
<dbReference type="SUPFAM" id="SSF55008">
    <property type="entry name" value="HMA, heavy metal-associated domain"/>
    <property type="match status" value="2"/>
</dbReference>
<comment type="similarity">
    <text evidence="2 18">Belongs to the cation transport ATPase (P-type) (TC 3.A.3) family. Type IB subfamily.</text>
</comment>
<dbReference type="InterPro" id="IPR018303">
    <property type="entry name" value="ATPase_P-typ_P_site"/>
</dbReference>
<dbReference type="Pfam" id="PF00122">
    <property type="entry name" value="E1-E2_ATPase"/>
    <property type="match status" value="1"/>
</dbReference>
<dbReference type="SFLD" id="SFLDS00003">
    <property type="entry name" value="Haloacid_Dehalogenase"/>
    <property type="match status" value="1"/>
</dbReference>
<feature type="transmembrane region" description="Helical" evidence="18">
    <location>
        <begin position="808"/>
        <end position="825"/>
    </location>
</feature>
<dbReference type="Gene3D" id="3.40.1110.10">
    <property type="entry name" value="Calcium-transporting ATPase, cytoplasmic domain N"/>
    <property type="match status" value="1"/>
</dbReference>
<feature type="transmembrane region" description="Helical" evidence="18">
    <location>
        <begin position="243"/>
        <end position="262"/>
    </location>
</feature>
<keyword evidence="18" id="KW-1003">Cell membrane</keyword>
<dbReference type="GO" id="GO:0005886">
    <property type="term" value="C:plasma membrane"/>
    <property type="evidence" value="ECO:0007669"/>
    <property type="project" value="UniProtKB-SubCell"/>
</dbReference>
<keyword evidence="22" id="KW-1185">Reference proteome</keyword>
<dbReference type="GO" id="GO:0043682">
    <property type="term" value="F:P-type divalent copper transporter activity"/>
    <property type="evidence" value="ECO:0007669"/>
    <property type="project" value="UniProtKB-EC"/>
</dbReference>
<evidence type="ECO:0000256" key="11">
    <source>
        <dbReference type="ARBA" id="ARBA00022967"/>
    </source>
</evidence>
<dbReference type="Pfam" id="PF00702">
    <property type="entry name" value="Hydrolase"/>
    <property type="match status" value="1"/>
</dbReference>
<dbReference type="InterPro" id="IPR001757">
    <property type="entry name" value="P_typ_ATPase"/>
</dbReference>
<dbReference type="NCBIfam" id="TIGR00003">
    <property type="entry name" value="copper ion binding protein"/>
    <property type="match status" value="1"/>
</dbReference>
<dbReference type="InterPro" id="IPR023298">
    <property type="entry name" value="ATPase_P-typ_TM_dom_sf"/>
</dbReference>
<dbReference type="InterPro" id="IPR036163">
    <property type="entry name" value="HMA_dom_sf"/>
</dbReference>
<feature type="region of interest" description="Disordered" evidence="19">
    <location>
        <begin position="185"/>
        <end position="205"/>
    </location>
</feature>
<keyword evidence="13" id="KW-0186">Copper</keyword>
<dbReference type="CDD" id="cd00371">
    <property type="entry name" value="HMA"/>
    <property type="match status" value="2"/>
</dbReference>
<dbReference type="GO" id="GO:0012505">
    <property type="term" value="C:endomembrane system"/>
    <property type="evidence" value="ECO:0007669"/>
    <property type="project" value="UniProtKB-SubCell"/>
</dbReference>
<evidence type="ECO:0000313" key="21">
    <source>
        <dbReference type="EMBL" id="KVP94206.1"/>
    </source>
</evidence>
<keyword evidence="8" id="KW-0187">Copper transport</keyword>
<keyword evidence="4 18" id="KW-0812">Transmembrane</keyword>
<feature type="transmembrane region" description="Helical" evidence="18">
    <location>
        <begin position="457"/>
        <end position="479"/>
    </location>
</feature>
<evidence type="ECO:0000256" key="2">
    <source>
        <dbReference type="ARBA" id="ARBA00006024"/>
    </source>
</evidence>
<keyword evidence="6" id="KW-0677">Repeat</keyword>
<gene>
    <name evidence="21" type="ORF">WJ96_12690</name>
</gene>
<evidence type="ECO:0000256" key="15">
    <source>
        <dbReference type="ARBA" id="ARBA00023136"/>
    </source>
</evidence>
<evidence type="ECO:0000256" key="4">
    <source>
        <dbReference type="ARBA" id="ARBA00022692"/>
    </source>
</evidence>
<evidence type="ECO:0000256" key="18">
    <source>
        <dbReference type="RuleBase" id="RU362081"/>
    </source>
</evidence>
<evidence type="ECO:0000256" key="10">
    <source>
        <dbReference type="ARBA" id="ARBA00022842"/>
    </source>
</evidence>
<dbReference type="Proteomes" id="UP000056453">
    <property type="component" value="Unassembled WGS sequence"/>
</dbReference>
<dbReference type="GO" id="GO:0055070">
    <property type="term" value="P:copper ion homeostasis"/>
    <property type="evidence" value="ECO:0007669"/>
    <property type="project" value="TreeGrafter"/>
</dbReference>
<comment type="caution">
    <text evidence="21">The sequence shown here is derived from an EMBL/GenBank/DDBJ whole genome shotgun (WGS) entry which is preliminary data.</text>
</comment>
<dbReference type="InterPro" id="IPR059000">
    <property type="entry name" value="ATPase_P-type_domA"/>
</dbReference>
<evidence type="ECO:0000256" key="8">
    <source>
        <dbReference type="ARBA" id="ARBA00022796"/>
    </source>
</evidence>
<dbReference type="PANTHER" id="PTHR43520:SF8">
    <property type="entry name" value="P-TYPE CU(+) TRANSPORTER"/>
    <property type="match status" value="1"/>
</dbReference>
<evidence type="ECO:0000256" key="9">
    <source>
        <dbReference type="ARBA" id="ARBA00022840"/>
    </source>
</evidence>
<evidence type="ECO:0000259" key="20">
    <source>
        <dbReference type="PROSITE" id="PS50846"/>
    </source>
</evidence>
<dbReference type="InterPro" id="IPR006122">
    <property type="entry name" value="HMA_Cu_ion-bd"/>
</dbReference>
<keyword evidence="7 18" id="KW-0547">Nucleotide-binding</keyword>
<keyword evidence="14" id="KW-0406">Ion transport</keyword>
<dbReference type="Gene3D" id="3.40.50.1000">
    <property type="entry name" value="HAD superfamily/HAD-like"/>
    <property type="match status" value="1"/>
</dbReference>
<dbReference type="PRINTS" id="PR00943">
    <property type="entry name" value="CUATPASE"/>
</dbReference>
<evidence type="ECO:0000313" key="22">
    <source>
        <dbReference type="Proteomes" id="UP000056453"/>
    </source>
</evidence>
<sequence>MREAADTSERHADGPAPTSPAAPATAPIELEIEGMTCASCVARVEKALANVPGVTRASVNLATERATVDAAAGVTTAQLVDAVRQAGYQATPVAEPEPAIAPDAALGAIELDIGGMTCASCAGRVEKALSNVPGVARASVNLATERATVHGAAPLDPAALIAAVTAAGYRASRVAAPPAGASGLPAAAGAPASQKPDATDADTRKRREAIRERNLVIAAALLSAPLIAPMFAAPFGVDAMLNGWLQLVLASLVQFGFGARFYRAAWHAIKARAGNMDLLVALGTSAAYGLSLWMLLRDPMHPGHLYFEASAVIITLVRFGKWLEARAKRQTTEAIRALNALRPDRARIVEHGVERDVPLAQVRVGTAVSIRPGERVPVDGRVVSGRSHIDESLITGESLPVAKDDGDPVTAGSINGEGALVVETTAIGAETTLARIIRLVETAQAEKAPIQRLVDRVSAVFVPAILGIAALTLIGWLIAGAGAETAILNAVAVLVIACPCALGLATPAAIMAGTGVAARHGVLIKDAQALELAQRATVIAFDKTGTLTEGKPSVTAFDAVGLPRDEALALAAAVQRHSDHPLARAVVAAHHADVAAHGGATSAPVATDARAVAGRGVEARVAGRLLALGSTRWRDELGIAVPPALDARAAELERAGNTISWLMRADAPRAPLALIAFGDTVKPGARDAIAALAARGVASVLVTGDNRGSAAAVAASLGIGEVHAQVLPDDKARVVAELKRTHDGIVAMVGDGINDAPALAAADVGIAMATGTDVAMHTAGITLMRGDPSLVADAIDISTRTYRKIQQNLFWAFVYNLVGVPLAAIGWLNPVIAGAAMAFSSVSVVTNALLLRRWKGRAR</sequence>
<dbReference type="InterPro" id="IPR036412">
    <property type="entry name" value="HAD-like_sf"/>
</dbReference>
<dbReference type="CDD" id="cd02094">
    <property type="entry name" value="P-type_ATPase_Cu-like"/>
    <property type="match status" value="1"/>
</dbReference>
<dbReference type="SFLD" id="SFLDF00027">
    <property type="entry name" value="p-type_atpase"/>
    <property type="match status" value="1"/>
</dbReference>
<feature type="transmembrane region" description="Helical" evidence="18">
    <location>
        <begin position="302"/>
        <end position="320"/>
    </location>
</feature>
<dbReference type="FunFam" id="3.30.70.100:FF:000005">
    <property type="entry name" value="Copper-exporting P-type ATPase A"/>
    <property type="match status" value="2"/>
</dbReference>
<keyword evidence="9 18" id="KW-0067">ATP-binding</keyword>
<dbReference type="GO" id="GO:0005524">
    <property type="term" value="F:ATP binding"/>
    <property type="evidence" value="ECO:0007669"/>
    <property type="project" value="UniProtKB-UniRule"/>
</dbReference>
<keyword evidence="10" id="KW-0460">Magnesium</keyword>
<dbReference type="FunFam" id="2.70.150.10:FF:000002">
    <property type="entry name" value="Copper-transporting ATPase 1, putative"/>
    <property type="match status" value="1"/>
</dbReference>
<evidence type="ECO:0000256" key="3">
    <source>
        <dbReference type="ARBA" id="ARBA00022448"/>
    </source>
</evidence>
<feature type="domain" description="HMA" evidence="20">
    <location>
        <begin position="26"/>
        <end position="91"/>
    </location>
</feature>
<dbReference type="SUPFAM" id="SSF56784">
    <property type="entry name" value="HAD-like"/>
    <property type="match status" value="1"/>
</dbReference>
<evidence type="ECO:0000256" key="13">
    <source>
        <dbReference type="ARBA" id="ARBA00023008"/>
    </source>
</evidence>
<keyword evidence="5 18" id="KW-0479">Metal-binding</keyword>
<evidence type="ECO:0000256" key="5">
    <source>
        <dbReference type="ARBA" id="ARBA00022723"/>
    </source>
</evidence>
<dbReference type="PROSITE" id="PS01047">
    <property type="entry name" value="HMA_1"/>
    <property type="match status" value="2"/>
</dbReference>
<dbReference type="PANTHER" id="PTHR43520">
    <property type="entry name" value="ATP7, ISOFORM B"/>
    <property type="match status" value="1"/>
</dbReference>
<feature type="compositionally biased region" description="Basic and acidic residues" evidence="19">
    <location>
        <begin position="1"/>
        <end position="13"/>
    </location>
</feature>
<comment type="subcellular location">
    <subcellularLocation>
        <location evidence="18">Cell membrane</location>
    </subcellularLocation>
    <subcellularLocation>
        <location evidence="1">Endomembrane system</location>
        <topology evidence="1">Multi-pass membrane protein</topology>
    </subcellularLocation>
</comment>
<dbReference type="InterPro" id="IPR027256">
    <property type="entry name" value="P-typ_ATPase_IB"/>
</dbReference>
<dbReference type="InterPro" id="IPR006121">
    <property type="entry name" value="HMA_dom"/>
</dbReference>
<dbReference type="Gene3D" id="2.70.150.10">
    <property type="entry name" value="Calcium-transporting ATPase, cytoplasmic transduction domain A"/>
    <property type="match status" value="1"/>
</dbReference>
<evidence type="ECO:0000256" key="16">
    <source>
        <dbReference type="ARBA" id="ARBA00038904"/>
    </source>
</evidence>
<dbReference type="GO" id="GO:0005507">
    <property type="term" value="F:copper ion binding"/>
    <property type="evidence" value="ECO:0007669"/>
    <property type="project" value="InterPro"/>
</dbReference>
<dbReference type="EC" id="7.2.2.9" evidence="16"/>
<dbReference type="SFLD" id="SFLDG00002">
    <property type="entry name" value="C1.7:_P-type_atpase_like"/>
    <property type="match status" value="1"/>
</dbReference>
<evidence type="ECO:0000256" key="12">
    <source>
        <dbReference type="ARBA" id="ARBA00022989"/>
    </source>
</evidence>
<feature type="transmembrane region" description="Helical" evidence="18">
    <location>
        <begin position="485"/>
        <end position="510"/>
    </location>
</feature>
<dbReference type="InterPro" id="IPR017969">
    <property type="entry name" value="Heavy-metal-associated_CS"/>
</dbReference>
<dbReference type="AlphaFoldDB" id="A0AAW3MV16"/>
<dbReference type="PROSITE" id="PS00154">
    <property type="entry name" value="ATPASE_E1_E2"/>
    <property type="match status" value="1"/>
</dbReference>
<dbReference type="InterPro" id="IPR008250">
    <property type="entry name" value="ATPase_P-typ_transduc_dom_A_sf"/>
</dbReference>
<feature type="domain" description="HMA" evidence="20">
    <location>
        <begin position="107"/>
        <end position="172"/>
    </location>
</feature>
<dbReference type="InterPro" id="IPR023214">
    <property type="entry name" value="HAD_sf"/>
</dbReference>